<comment type="caution">
    <text evidence="2">The sequence shown here is derived from an EMBL/GenBank/DDBJ whole genome shotgun (WGS) entry which is preliminary data.</text>
</comment>
<evidence type="ECO:0008006" key="4">
    <source>
        <dbReference type="Google" id="ProtNLM"/>
    </source>
</evidence>
<gene>
    <name evidence="2" type="ORF">ACH49W_22760</name>
</gene>
<feature type="signal peptide" evidence="1">
    <location>
        <begin position="1"/>
        <end position="29"/>
    </location>
</feature>
<evidence type="ECO:0000313" key="2">
    <source>
        <dbReference type="EMBL" id="MFI2476210.1"/>
    </source>
</evidence>
<feature type="chain" id="PRO_5045065998" description="EfeO-type cupredoxin-like domain-containing protein" evidence="1">
    <location>
        <begin position="30"/>
        <end position="140"/>
    </location>
</feature>
<name>A0ABW7X520_9NOCA</name>
<dbReference type="Gene3D" id="2.60.40.420">
    <property type="entry name" value="Cupredoxins - blue copper proteins"/>
    <property type="match status" value="1"/>
</dbReference>
<sequence>MNAARPARGWSRPAAPLRLATILSLVAVAASCGNDVVEEPAVPPGPPPIPAVTITIENLAYTGTPPITPGAQITVVNHDLVMHSVTSKRPGLFDHDIAPGQTVTFRAPVEVGSHPFFCKYHALMDGWLSVRQPLGSEAIH</sequence>
<reference evidence="2 3" key="1">
    <citation type="submission" date="2024-10" db="EMBL/GenBank/DDBJ databases">
        <title>The Natural Products Discovery Center: Release of the First 8490 Sequenced Strains for Exploring Actinobacteria Biosynthetic Diversity.</title>
        <authorList>
            <person name="Kalkreuter E."/>
            <person name="Kautsar S.A."/>
            <person name="Yang D."/>
            <person name="Bader C.D."/>
            <person name="Teijaro C.N."/>
            <person name="Fluegel L."/>
            <person name="Davis C.M."/>
            <person name="Simpson J.R."/>
            <person name="Lauterbach L."/>
            <person name="Steele A.D."/>
            <person name="Gui C."/>
            <person name="Meng S."/>
            <person name="Li G."/>
            <person name="Viehrig K."/>
            <person name="Ye F."/>
            <person name="Su P."/>
            <person name="Kiefer A.F."/>
            <person name="Nichols A."/>
            <person name="Cepeda A.J."/>
            <person name="Yan W."/>
            <person name="Fan B."/>
            <person name="Jiang Y."/>
            <person name="Adhikari A."/>
            <person name="Zheng C.-J."/>
            <person name="Schuster L."/>
            <person name="Cowan T.M."/>
            <person name="Smanski M.J."/>
            <person name="Chevrette M.G."/>
            <person name="De Carvalho L.P.S."/>
            <person name="Shen B."/>
        </authorList>
    </citation>
    <scope>NUCLEOTIDE SEQUENCE [LARGE SCALE GENOMIC DNA]</scope>
    <source>
        <strain evidence="2 3">NPDC019275</strain>
    </source>
</reference>
<protein>
    <recommendedName>
        <fullName evidence="4">EfeO-type cupredoxin-like domain-containing protein</fullName>
    </recommendedName>
</protein>
<evidence type="ECO:0000313" key="3">
    <source>
        <dbReference type="Proteomes" id="UP001611415"/>
    </source>
</evidence>
<dbReference type="SUPFAM" id="SSF49503">
    <property type="entry name" value="Cupredoxins"/>
    <property type="match status" value="1"/>
</dbReference>
<keyword evidence="3" id="KW-1185">Reference proteome</keyword>
<proteinExistence type="predicted"/>
<dbReference type="RefSeq" id="WP_357408207.1">
    <property type="nucleotide sequence ID" value="NZ_JBEYCD010000011.1"/>
</dbReference>
<keyword evidence="1" id="KW-0732">Signal</keyword>
<dbReference type="InterPro" id="IPR008972">
    <property type="entry name" value="Cupredoxin"/>
</dbReference>
<dbReference type="Proteomes" id="UP001611415">
    <property type="component" value="Unassembled WGS sequence"/>
</dbReference>
<dbReference type="PROSITE" id="PS51257">
    <property type="entry name" value="PROKAR_LIPOPROTEIN"/>
    <property type="match status" value="1"/>
</dbReference>
<evidence type="ECO:0000256" key="1">
    <source>
        <dbReference type="SAM" id="SignalP"/>
    </source>
</evidence>
<dbReference type="EMBL" id="JBIRYO010000015">
    <property type="protein sequence ID" value="MFI2476210.1"/>
    <property type="molecule type" value="Genomic_DNA"/>
</dbReference>
<accession>A0ABW7X520</accession>
<organism evidence="2 3">
    <name type="scientific">Nocardia xishanensis</name>
    <dbReference type="NCBI Taxonomy" id="238964"/>
    <lineage>
        <taxon>Bacteria</taxon>
        <taxon>Bacillati</taxon>
        <taxon>Actinomycetota</taxon>
        <taxon>Actinomycetes</taxon>
        <taxon>Mycobacteriales</taxon>
        <taxon>Nocardiaceae</taxon>
        <taxon>Nocardia</taxon>
    </lineage>
</organism>